<gene>
    <name evidence="1" type="ORF">HERILL_LOCUS14982</name>
</gene>
<reference evidence="1 2" key="1">
    <citation type="submission" date="2020-11" db="EMBL/GenBank/DDBJ databases">
        <authorList>
            <person name="Wallbank WR R."/>
            <person name="Pardo Diaz C."/>
            <person name="Kozak K."/>
            <person name="Martin S."/>
            <person name="Jiggins C."/>
            <person name="Moest M."/>
            <person name="Warren A I."/>
            <person name="Generalovic N T."/>
            <person name="Byers J.R.P. K."/>
            <person name="Montejo-Kovacevich G."/>
            <person name="Yen C E."/>
        </authorList>
    </citation>
    <scope>NUCLEOTIDE SEQUENCE [LARGE SCALE GENOMIC DNA]</scope>
</reference>
<accession>A0A7R8Z0H2</accession>
<dbReference type="Proteomes" id="UP000594454">
    <property type="component" value="Chromosome 6"/>
</dbReference>
<dbReference type="EMBL" id="LR899014">
    <property type="protein sequence ID" value="CAD7092634.1"/>
    <property type="molecule type" value="Genomic_DNA"/>
</dbReference>
<sequence length="139" mass="15425">MLFDDSGFTRKISLLRNLISIRLENCTSMTAYVTQIVEAGQKLQGTGIRLRNCTSITAYITQIVEAGQKLQGTGFGMNDEWIGSIMLAGLSEKYMPMIMVIEHSGMVITTDSIKGKLMDMEPKDSDAVRIIHSSISQRM</sequence>
<name>A0A7R8Z0H2_HERIL</name>
<dbReference type="AlphaFoldDB" id="A0A7R8Z0H2"/>
<organism evidence="1 2">
    <name type="scientific">Hermetia illucens</name>
    <name type="common">Black soldier fly</name>
    <dbReference type="NCBI Taxonomy" id="343691"/>
    <lineage>
        <taxon>Eukaryota</taxon>
        <taxon>Metazoa</taxon>
        <taxon>Ecdysozoa</taxon>
        <taxon>Arthropoda</taxon>
        <taxon>Hexapoda</taxon>
        <taxon>Insecta</taxon>
        <taxon>Pterygota</taxon>
        <taxon>Neoptera</taxon>
        <taxon>Endopterygota</taxon>
        <taxon>Diptera</taxon>
        <taxon>Brachycera</taxon>
        <taxon>Stratiomyomorpha</taxon>
        <taxon>Stratiomyidae</taxon>
        <taxon>Hermetiinae</taxon>
        <taxon>Hermetia</taxon>
    </lineage>
</organism>
<dbReference type="InParanoid" id="A0A7R8Z0H2"/>
<evidence type="ECO:0000313" key="2">
    <source>
        <dbReference type="Proteomes" id="UP000594454"/>
    </source>
</evidence>
<protein>
    <submittedName>
        <fullName evidence="1">Uncharacterized protein</fullName>
    </submittedName>
</protein>
<evidence type="ECO:0000313" key="1">
    <source>
        <dbReference type="EMBL" id="CAD7092634.1"/>
    </source>
</evidence>
<keyword evidence="2" id="KW-1185">Reference proteome</keyword>
<dbReference type="Pfam" id="PF14223">
    <property type="entry name" value="Retrotran_gag_2"/>
    <property type="match status" value="1"/>
</dbReference>
<proteinExistence type="predicted"/>